<sequence length="323" mass="36134">MATDSVHGYPTAAVSPRMSRKRENSPLGPYAPAKIAKVDDRGMQQCIFNDEAASNQELTTMSASKSDGIKSLDTLPAIPMNAICLFLVDAEDYKALDSLRKINKGCKAAVDSFLNQKKNILPMDIIEIECVRDNFHVTLVMQIDTCRLRPNLKHVKSAAQHCYASSKKYIYLYGNNDTTRIHFSIKLDNDEILMDAFYKVVGTMELDKDLPVNDELSSELFSIIQNHSIQSLKFDHQPHLQGCVLTDPMGFVERLSLLMKSVEISQHQNQRAPLLFNIPHTDWENLAHRLKKGTVDHRGVGVPSPPVITSGCTGPHVDRTSCR</sequence>
<gene>
    <name evidence="1" type="primary">WBGene00204688</name>
</gene>
<evidence type="ECO:0000313" key="2">
    <source>
        <dbReference type="Proteomes" id="UP000005239"/>
    </source>
</evidence>
<dbReference type="EnsemblMetazoa" id="PPA31824.1">
    <property type="protein sequence ID" value="PPA31824.1"/>
    <property type="gene ID" value="WBGene00204688"/>
</dbReference>
<reference evidence="2" key="1">
    <citation type="journal article" date="2008" name="Nat. Genet.">
        <title>The Pristionchus pacificus genome provides a unique perspective on nematode lifestyle and parasitism.</title>
        <authorList>
            <person name="Dieterich C."/>
            <person name="Clifton S.W."/>
            <person name="Schuster L.N."/>
            <person name="Chinwalla A."/>
            <person name="Delehaunty K."/>
            <person name="Dinkelacker I."/>
            <person name="Fulton L."/>
            <person name="Fulton R."/>
            <person name="Godfrey J."/>
            <person name="Minx P."/>
            <person name="Mitreva M."/>
            <person name="Roeseler W."/>
            <person name="Tian H."/>
            <person name="Witte H."/>
            <person name="Yang S.P."/>
            <person name="Wilson R.K."/>
            <person name="Sommer R.J."/>
        </authorList>
    </citation>
    <scope>NUCLEOTIDE SEQUENCE [LARGE SCALE GENOMIC DNA]</scope>
    <source>
        <strain evidence="2">PS312</strain>
    </source>
</reference>
<protein>
    <submittedName>
        <fullName evidence="1">Uncharacterized protein</fullName>
    </submittedName>
</protein>
<reference evidence="1" key="2">
    <citation type="submission" date="2022-06" db="UniProtKB">
        <authorList>
            <consortium name="EnsemblMetazoa"/>
        </authorList>
    </citation>
    <scope>IDENTIFICATION</scope>
    <source>
        <strain evidence="1">PS312</strain>
    </source>
</reference>
<proteinExistence type="predicted"/>
<accession>A0A2A6BA05</accession>
<keyword evidence="2" id="KW-1185">Reference proteome</keyword>
<dbReference type="AlphaFoldDB" id="A0A2A6BA05"/>
<dbReference type="Proteomes" id="UP000005239">
    <property type="component" value="Unassembled WGS sequence"/>
</dbReference>
<name>A0A2A6BA05_PRIPA</name>
<organism evidence="1 2">
    <name type="scientific">Pristionchus pacificus</name>
    <name type="common">Parasitic nematode worm</name>
    <dbReference type="NCBI Taxonomy" id="54126"/>
    <lineage>
        <taxon>Eukaryota</taxon>
        <taxon>Metazoa</taxon>
        <taxon>Ecdysozoa</taxon>
        <taxon>Nematoda</taxon>
        <taxon>Chromadorea</taxon>
        <taxon>Rhabditida</taxon>
        <taxon>Rhabditina</taxon>
        <taxon>Diplogasteromorpha</taxon>
        <taxon>Diplogasteroidea</taxon>
        <taxon>Neodiplogasteridae</taxon>
        <taxon>Pristionchus</taxon>
    </lineage>
</organism>
<accession>A0A8R1YL82</accession>
<evidence type="ECO:0000313" key="1">
    <source>
        <dbReference type="EnsemblMetazoa" id="PPA31824.1"/>
    </source>
</evidence>